<evidence type="ECO:0000256" key="1">
    <source>
        <dbReference type="SAM" id="Phobius"/>
    </source>
</evidence>
<gene>
    <name evidence="2" type="ORF">BCB44BAC_00859</name>
</gene>
<keyword evidence="1" id="KW-1133">Transmembrane helix</keyword>
<dbReference type="Proteomes" id="UP000242164">
    <property type="component" value="Unassembled WGS sequence"/>
</dbReference>
<name>A0AAX2CEX2_9BACI</name>
<comment type="caution">
    <text evidence="2">The sequence shown here is derived from an EMBL/GenBank/DDBJ whole genome shotgun (WGS) entry which is preliminary data.</text>
</comment>
<dbReference type="RefSeq" id="WP_048722151.1">
    <property type="nucleotide sequence ID" value="NZ_CP024101.1"/>
</dbReference>
<dbReference type="InterPro" id="IPR021741">
    <property type="entry name" value="DUF3311"/>
</dbReference>
<keyword evidence="1" id="KW-0812">Transmembrane</keyword>
<organism evidence="2 3">
    <name type="scientific">Bacillus cytotoxicus</name>
    <dbReference type="NCBI Taxonomy" id="580165"/>
    <lineage>
        <taxon>Bacteria</taxon>
        <taxon>Bacillati</taxon>
        <taxon>Bacillota</taxon>
        <taxon>Bacilli</taxon>
        <taxon>Bacillales</taxon>
        <taxon>Bacillaceae</taxon>
        <taxon>Bacillus</taxon>
        <taxon>Bacillus cereus group</taxon>
    </lineage>
</organism>
<dbReference type="EMBL" id="FMIK01000017">
    <property type="protein sequence ID" value="SCL85937.1"/>
    <property type="molecule type" value="Genomic_DNA"/>
</dbReference>
<proteinExistence type="predicted"/>
<evidence type="ECO:0000313" key="3">
    <source>
        <dbReference type="Proteomes" id="UP000242164"/>
    </source>
</evidence>
<protein>
    <submittedName>
        <fullName evidence="2">Uncharacterized membrane protein yhjC</fullName>
    </submittedName>
</protein>
<dbReference type="Pfam" id="PF11755">
    <property type="entry name" value="DUF3311"/>
    <property type="match status" value="1"/>
</dbReference>
<dbReference type="AlphaFoldDB" id="A0AAX2CEX2"/>
<reference evidence="2 3" key="1">
    <citation type="submission" date="2016-08" db="EMBL/GenBank/DDBJ databases">
        <authorList>
            <person name="Loux V."/>
            <person name="Rue O."/>
        </authorList>
    </citation>
    <scope>NUCLEOTIDE SEQUENCE [LARGE SCALE GENOMIC DNA]</scope>
    <source>
        <strain evidence="2 3">AFSSA_08CEB44bac</strain>
    </source>
</reference>
<accession>A0AAX2CEX2</accession>
<sequence length="66" mass="7503">MKKVFVWILGLLPVIGSFTVVNRVKPYVFGLPFIVFWAAAWLVLTSVCLYVMSIIQDRQEGGKLDE</sequence>
<evidence type="ECO:0000313" key="2">
    <source>
        <dbReference type="EMBL" id="SCL85937.1"/>
    </source>
</evidence>
<keyword evidence="1" id="KW-0472">Membrane</keyword>
<feature type="transmembrane region" description="Helical" evidence="1">
    <location>
        <begin position="27"/>
        <end position="52"/>
    </location>
</feature>